<feature type="domain" description="PD-(D/E)XK endonuclease-like" evidence="1">
    <location>
        <begin position="55"/>
        <end position="209"/>
    </location>
</feature>
<protein>
    <submittedName>
        <fullName evidence="2">ATP-dependent helicase/nuclease subunit A</fullName>
        <ecNumber evidence="2">3.1.-.-</ecNumber>
    </submittedName>
</protein>
<dbReference type="AlphaFoldDB" id="A0A645BTS6"/>
<dbReference type="GO" id="GO:0004386">
    <property type="term" value="F:helicase activity"/>
    <property type="evidence" value="ECO:0007669"/>
    <property type="project" value="UniProtKB-KW"/>
</dbReference>
<dbReference type="EC" id="3.1.-.-" evidence="2"/>
<organism evidence="2">
    <name type="scientific">bioreactor metagenome</name>
    <dbReference type="NCBI Taxonomy" id="1076179"/>
    <lineage>
        <taxon>unclassified sequences</taxon>
        <taxon>metagenomes</taxon>
        <taxon>ecological metagenomes</taxon>
    </lineage>
</organism>
<name>A0A645BTS6_9ZZZZ</name>
<proteinExistence type="predicted"/>
<dbReference type="InterPro" id="IPR011335">
    <property type="entry name" value="Restrct_endonuc-II-like"/>
</dbReference>
<dbReference type="InterPro" id="IPR038726">
    <property type="entry name" value="PDDEXK_AddAB-type"/>
</dbReference>
<sequence>MLEAIETKLSWQYAHAEAARVAAKAAVSRVVRGEEKLPEFRTPAFLGGGTGAVFAGTATHAAMQYLPLVPGQSAEAISGYLTRLSASGRITPEQAAAADAEAIGWFTQEALFQRMAGAGRLEREIPFSYPMDAEQLFGIAAEETVLLQGVLDACFLEDGGWIIVDYKTDHARPGEGAEQAAARHTGQLRLYALALESITGRRVKEAYVVLLSHCASVRVL</sequence>
<keyword evidence="2" id="KW-0547">Nucleotide-binding</keyword>
<evidence type="ECO:0000259" key="1">
    <source>
        <dbReference type="Pfam" id="PF12705"/>
    </source>
</evidence>
<dbReference type="InterPro" id="IPR011604">
    <property type="entry name" value="PDDEXK-like_dom_sf"/>
</dbReference>
<comment type="caution">
    <text evidence="2">The sequence shown here is derived from an EMBL/GenBank/DDBJ whole genome shotgun (WGS) entry which is preliminary data.</text>
</comment>
<dbReference type="SUPFAM" id="SSF52980">
    <property type="entry name" value="Restriction endonuclease-like"/>
    <property type="match status" value="1"/>
</dbReference>
<keyword evidence="2" id="KW-0067">ATP-binding</keyword>
<evidence type="ECO:0000313" key="2">
    <source>
        <dbReference type="EMBL" id="MPM68819.1"/>
    </source>
</evidence>
<keyword evidence="2" id="KW-0347">Helicase</keyword>
<dbReference type="Pfam" id="PF12705">
    <property type="entry name" value="PDDEXK_1"/>
    <property type="match status" value="1"/>
</dbReference>
<accession>A0A645BTS6</accession>
<gene>
    <name evidence="2" type="primary">addA_25</name>
    <name evidence="2" type="ORF">SDC9_115753</name>
</gene>
<dbReference type="Gene3D" id="3.90.320.10">
    <property type="match status" value="1"/>
</dbReference>
<reference evidence="2" key="1">
    <citation type="submission" date="2019-08" db="EMBL/GenBank/DDBJ databases">
        <authorList>
            <person name="Kucharzyk K."/>
            <person name="Murdoch R.W."/>
            <person name="Higgins S."/>
            <person name="Loffler F."/>
        </authorList>
    </citation>
    <scope>NUCLEOTIDE SEQUENCE</scope>
</reference>
<dbReference type="EMBL" id="VSSQ01022482">
    <property type="protein sequence ID" value="MPM68819.1"/>
    <property type="molecule type" value="Genomic_DNA"/>
</dbReference>
<dbReference type="GO" id="GO:0016787">
    <property type="term" value="F:hydrolase activity"/>
    <property type="evidence" value="ECO:0007669"/>
    <property type="project" value="UniProtKB-KW"/>
</dbReference>
<keyword evidence="2" id="KW-0378">Hydrolase</keyword>